<evidence type="ECO:0000259" key="3">
    <source>
        <dbReference type="PROSITE" id="PS50263"/>
    </source>
</evidence>
<keyword evidence="1" id="KW-0378">Hydrolase</keyword>
<dbReference type="InterPro" id="IPR036526">
    <property type="entry name" value="C-N_Hydrolase_sf"/>
</dbReference>
<dbReference type="PROSITE" id="PS50263">
    <property type="entry name" value="CN_HYDROLASE"/>
    <property type="match status" value="1"/>
</dbReference>
<dbReference type="SUPFAM" id="SSF56317">
    <property type="entry name" value="Carbon-nitrogen hydrolase"/>
    <property type="match status" value="1"/>
</dbReference>
<feature type="domain" description="CN hydrolase" evidence="3">
    <location>
        <begin position="56"/>
        <end position="261"/>
    </location>
</feature>
<protein>
    <recommendedName>
        <fullName evidence="3">CN hydrolase domain-containing protein</fullName>
    </recommendedName>
</protein>
<feature type="non-terminal residue" evidence="4">
    <location>
        <position position="261"/>
    </location>
</feature>
<dbReference type="PANTHER" id="PTHR43674:SF16">
    <property type="entry name" value="CARBON-NITROGEN FAMILY, PUTATIVE (AFU_ORTHOLOGUE AFUA_5G02350)-RELATED"/>
    <property type="match status" value="1"/>
</dbReference>
<name>A0A382YT70_9ZZZZ</name>
<evidence type="ECO:0000313" key="4">
    <source>
        <dbReference type="EMBL" id="SVD86149.1"/>
    </source>
</evidence>
<dbReference type="EMBL" id="UINC01178152">
    <property type="protein sequence ID" value="SVD86149.1"/>
    <property type="molecule type" value="Genomic_DNA"/>
</dbReference>
<sequence>RMNLYAEGYKKEASTSTSSPGTRDEWLNEGLRRISAQAKISSSDKQTEDYFDVLLAQTVTHQSTHPDQLIEFRERNLSNALRVTRGFAANASLRLVVFPEFFLTGAVSPLGSRSGHIAHKIGISFPGPEADRISEFAQANKTYVAGGVFEYDPEWPQRFFNSAFIFDDAGNLIHLYRKIHCADVFGRLPDTTPGSIYDQYIDKYGYDHLFPVADTPLGKLATVICFDMNFPETHRAMVKRGAEVIIHPTSEPHNIRRRGWD</sequence>
<feature type="non-terminal residue" evidence="4">
    <location>
        <position position="1"/>
    </location>
</feature>
<gene>
    <name evidence="4" type="ORF">METZ01_LOCUS439003</name>
</gene>
<dbReference type="PANTHER" id="PTHR43674">
    <property type="entry name" value="NITRILASE C965.09-RELATED"/>
    <property type="match status" value="1"/>
</dbReference>
<dbReference type="GO" id="GO:0016811">
    <property type="term" value="F:hydrolase activity, acting on carbon-nitrogen (but not peptide) bonds, in linear amides"/>
    <property type="evidence" value="ECO:0007669"/>
    <property type="project" value="TreeGrafter"/>
</dbReference>
<evidence type="ECO:0000256" key="1">
    <source>
        <dbReference type="ARBA" id="ARBA00022801"/>
    </source>
</evidence>
<proteinExistence type="predicted"/>
<feature type="region of interest" description="Disordered" evidence="2">
    <location>
        <begin position="1"/>
        <end position="24"/>
    </location>
</feature>
<dbReference type="Gene3D" id="3.60.110.10">
    <property type="entry name" value="Carbon-nitrogen hydrolase"/>
    <property type="match status" value="1"/>
</dbReference>
<evidence type="ECO:0000256" key="2">
    <source>
        <dbReference type="SAM" id="MobiDB-lite"/>
    </source>
</evidence>
<dbReference type="Pfam" id="PF00795">
    <property type="entry name" value="CN_hydrolase"/>
    <property type="match status" value="1"/>
</dbReference>
<dbReference type="AlphaFoldDB" id="A0A382YT70"/>
<reference evidence="4" key="1">
    <citation type="submission" date="2018-05" db="EMBL/GenBank/DDBJ databases">
        <authorList>
            <person name="Lanie J.A."/>
            <person name="Ng W.-L."/>
            <person name="Kazmierczak K.M."/>
            <person name="Andrzejewski T.M."/>
            <person name="Davidsen T.M."/>
            <person name="Wayne K.J."/>
            <person name="Tettelin H."/>
            <person name="Glass J.I."/>
            <person name="Rusch D."/>
            <person name="Podicherti R."/>
            <person name="Tsui H.-C.T."/>
            <person name="Winkler M.E."/>
        </authorList>
    </citation>
    <scope>NUCLEOTIDE SEQUENCE</scope>
</reference>
<dbReference type="InterPro" id="IPR050345">
    <property type="entry name" value="Aliph_Amidase/BUP"/>
</dbReference>
<accession>A0A382YT70</accession>
<organism evidence="4">
    <name type="scientific">marine metagenome</name>
    <dbReference type="NCBI Taxonomy" id="408172"/>
    <lineage>
        <taxon>unclassified sequences</taxon>
        <taxon>metagenomes</taxon>
        <taxon>ecological metagenomes</taxon>
    </lineage>
</organism>
<dbReference type="InterPro" id="IPR003010">
    <property type="entry name" value="C-N_Hydrolase"/>
</dbReference>